<dbReference type="Proteomes" id="UP000249177">
    <property type="component" value="Unassembled WGS sequence"/>
</dbReference>
<keyword evidence="4" id="KW-1185">Reference proteome</keyword>
<dbReference type="OrthoDB" id="7560678at2"/>
<dbReference type="PANTHER" id="PTHR12526:SF630">
    <property type="entry name" value="GLYCOSYLTRANSFERASE"/>
    <property type="match status" value="1"/>
</dbReference>
<dbReference type="PANTHER" id="PTHR12526">
    <property type="entry name" value="GLYCOSYLTRANSFERASE"/>
    <property type="match status" value="1"/>
</dbReference>
<evidence type="ECO:0000313" key="4">
    <source>
        <dbReference type="Proteomes" id="UP000249177"/>
    </source>
</evidence>
<evidence type="ECO:0000313" key="3">
    <source>
        <dbReference type="EMBL" id="PZX94874.1"/>
    </source>
</evidence>
<dbReference type="Gene3D" id="3.40.50.2000">
    <property type="entry name" value="Glycogen Phosphorylase B"/>
    <property type="match status" value="2"/>
</dbReference>
<dbReference type="EMBL" id="QKXH01000002">
    <property type="protein sequence ID" value="PZX94874.1"/>
    <property type="molecule type" value="Genomic_DNA"/>
</dbReference>
<dbReference type="SUPFAM" id="SSF53756">
    <property type="entry name" value="UDP-Glycosyltransferase/glycogen phosphorylase"/>
    <property type="match status" value="1"/>
</dbReference>
<dbReference type="InterPro" id="IPR028098">
    <property type="entry name" value="Glyco_trans_4-like_N"/>
</dbReference>
<gene>
    <name evidence="3" type="ORF">DOS84_04800</name>
</gene>
<protein>
    <recommendedName>
        <fullName evidence="5">Glycosyltransferase</fullName>
    </recommendedName>
</protein>
<dbReference type="AlphaFoldDB" id="A0A2W7TZE4"/>
<feature type="domain" description="Glycosyl transferase family 1" evidence="1">
    <location>
        <begin position="191"/>
        <end position="340"/>
    </location>
</feature>
<dbReference type="Pfam" id="PF00534">
    <property type="entry name" value="Glycos_transf_1"/>
    <property type="match status" value="1"/>
</dbReference>
<proteinExistence type="predicted"/>
<name>A0A2W7TZE4_9FLAO</name>
<evidence type="ECO:0000259" key="1">
    <source>
        <dbReference type="Pfam" id="PF00534"/>
    </source>
</evidence>
<dbReference type="Pfam" id="PF13439">
    <property type="entry name" value="Glyco_transf_4"/>
    <property type="match status" value="1"/>
</dbReference>
<dbReference type="RefSeq" id="WP_111408969.1">
    <property type="nucleotide sequence ID" value="NZ_QKXH01000002.1"/>
</dbReference>
<comment type="caution">
    <text evidence="3">The sequence shown here is derived from an EMBL/GenBank/DDBJ whole genome shotgun (WGS) entry which is preliminary data.</text>
</comment>
<sequence>MKILHYINNLGSGGAEKLLSSILPIMQEKGHIVHLAIGNKNKNIREYEQAIIDSGVKIINLEQSLYNPFQIIQLIFLIRKEKFDIIHAHLFPSQYWLAIASLFKPFKTKLIKTEHSVFNERRKYRLLRPLEKIIYQRYSKIICITEQVKINLAKWLHTESNLLVIHNGIDLKQFNADAKNSINTYDLFDKSNINILMTARFDTISKDHKTIVNALKLLPTNFSLFFAGEGPDIDKVKEYISLQNLDSRIYFLGYRPDIQYLMSAADINVLSTHFEGLSGVTLEALASGKPFLGSNVTGVNSIVPNEHFLFENGNYIELANKIKAISNNSLLNEQMTIDAKAFIEQFDINKMTNQYLKLYQEIKC</sequence>
<reference evidence="3 4" key="1">
    <citation type="submission" date="2018-06" db="EMBL/GenBank/DDBJ databases">
        <title>Flavobacterium sp IMCC34762, genome.</title>
        <authorList>
            <person name="Joung Y."/>
            <person name="Cho J."/>
            <person name="Song J."/>
        </authorList>
    </citation>
    <scope>NUCLEOTIDE SEQUENCE [LARGE SCALE GENOMIC DNA]</scope>
    <source>
        <strain evidence="3 4">IMCC34762</strain>
    </source>
</reference>
<evidence type="ECO:0000259" key="2">
    <source>
        <dbReference type="Pfam" id="PF13439"/>
    </source>
</evidence>
<dbReference type="GO" id="GO:0016757">
    <property type="term" value="F:glycosyltransferase activity"/>
    <property type="evidence" value="ECO:0007669"/>
    <property type="project" value="InterPro"/>
</dbReference>
<evidence type="ECO:0008006" key="5">
    <source>
        <dbReference type="Google" id="ProtNLM"/>
    </source>
</evidence>
<dbReference type="CDD" id="cd03811">
    <property type="entry name" value="GT4_GT28_WabH-like"/>
    <property type="match status" value="1"/>
</dbReference>
<accession>A0A2W7TZE4</accession>
<feature type="domain" description="Glycosyltransferase subfamily 4-like N-terminal" evidence="2">
    <location>
        <begin position="13"/>
        <end position="172"/>
    </location>
</feature>
<dbReference type="InterPro" id="IPR001296">
    <property type="entry name" value="Glyco_trans_1"/>
</dbReference>
<organism evidence="3 4">
    <name type="scientific">Flavobacterium aquariorum</name>
    <dbReference type="NCBI Taxonomy" id="2217670"/>
    <lineage>
        <taxon>Bacteria</taxon>
        <taxon>Pseudomonadati</taxon>
        <taxon>Bacteroidota</taxon>
        <taxon>Flavobacteriia</taxon>
        <taxon>Flavobacteriales</taxon>
        <taxon>Flavobacteriaceae</taxon>
        <taxon>Flavobacterium</taxon>
    </lineage>
</organism>